<dbReference type="PANTHER" id="PTHR11705:SF143">
    <property type="entry name" value="SLL0236 PROTEIN"/>
    <property type="match status" value="1"/>
</dbReference>
<comment type="cofactor">
    <cofactor evidence="1">
        <name>Zn(2+)</name>
        <dbReference type="ChEBI" id="CHEBI:29105"/>
    </cofactor>
</comment>
<evidence type="ECO:0000313" key="9">
    <source>
        <dbReference type="EMBL" id="BAM46929.1"/>
    </source>
</evidence>
<keyword evidence="4" id="KW-0378">Hydrolase</keyword>
<organism evidence="9 10">
    <name type="scientific">Amphibacillus xylanus (strain ATCC 51415 / DSM 6626 / JCM 7361 / LMG 17667 / NBRC 15112 / Ep01)</name>
    <dbReference type="NCBI Taxonomy" id="698758"/>
    <lineage>
        <taxon>Bacteria</taxon>
        <taxon>Bacillati</taxon>
        <taxon>Bacillota</taxon>
        <taxon>Bacilli</taxon>
        <taxon>Bacillales</taxon>
        <taxon>Bacillaceae</taxon>
        <taxon>Amphibacillus</taxon>
    </lineage>
</organism>
<name>K0IX17_AMPXN</name>
<evidence type="ECO:0000256" key="6">
    <source>
        <dbReference type="ARBA" id="ARBA00023049"/>
    </source>
</evidence>
<dbReference type="GO" id="GO:0008270">
    <property type="term" value="F:zinc ion binding"/>
    <property type="evidence" value="ECO:0007669"/>
    <property type="project" value="InterPro"/>
</dbReference>
<dbReference type="EMBL" id="AP012050">
    <property type="protein sequence ID" value="BAM46929.1"/>
    <property type="molecule type" value="Genomic_DNA"/>
</dbReference>
<keyword evidence="3" id="KW-0645">Protease</keyword>
<evidence type="ECO:0000256" key="7">
    <source>
        <dbReference type="PROSITE-ProRule" id="PRU01379"/>
    </source>
</evidence>
<proteinExistence type="inferred from homology"/>
<keyword evidence="5" id="KW-0862">Zinc</keyword>
<accession>K0IX17</accession>
<evidence type="ECO:0000256" key="3">
    <source>
        <dbReference type="ARBA" id="ARBA00022670"/>
    </source>
</evidence>
<dbReference type="GO" id="GO:0005615">
    <property type="term" value="C:extracellular space"/>
    <property type="evidence" value="ECO:0007669"/>
    <property type="project" value="TreeGrafter"/>
</dbReference>
<dbReference type="PROSITE" id="PS52035">
    <property type="entry name" value="PEPTIDASE_M14"/>
    <property type="match status" value="1"/>
</dbReference>
<dbReference type="GO" id="GO:0006508">
    <property type="term" value="P:proteolysis"/>
    <property type="evidence" value="ECO:0007669"/>
    <property type="project" value="UniProtKB-KW"/>
</dbReference>
<evidence type="ECO:0000256" key="2">
    <source>
        <dbReference type="ARBA" id="ARBA00005988"/>
    </source>
</evidence>
<dbReference type="RefSeq" id="WP_015009534.1">
    <property type="nucleotide sequence ID" value="NC_018704.1"/>
</dbReference>
<reference evidence="9 10" key="1">
    <citation type="submission" date="2011-01" db="EMBL/GenBank/DDBJ databases">
        <title>Whole genome sequence of Amphibacillus xylinus NBRC 15112.</title>
        <authorList>
            <person name="Nakazawa H."/>
            <person name="Katano Y."/>
            <person name="Nakamura S."/>
            <person name="Sasagawa M."/>
            <person name="Fukada J."/>
            <person name="Arai T."/>
            <person name="Sasakura N."/>
            <person name="Mochizuki D."/>
            <person name="Hosoyama A."/>
            <person name="Harada K."/>
            <person name="Horikawa H."/>
            <person name="Kato Y."/>
            <person name="Harada T."/>
            <person name="Sasaki K."/>
            <person name="Sekiguchi M."/>
            <person name="Hodoyama M."/>
            <person name="Nishiko R."/>
            <person name="Narita H."/>
            <person name="Hanamaki A."/>
            <person name="Hata C."/>
            <person name="Konno Y."/>
            <person name="Niimura Y."/>
            <person name="Yamazaki S."/>
            <person name="Fujita N."/>
        </authorList>
    </citation>
    <scope>NUCLEOTIDE SEQUENCE [LARGE SCALE GENOMIC DNA]</scope>
    <source>
        <strain evidence="10">ATCC 51415 / DSM 6626 / JCM 7361 / LMG 17667 / NBRC 15112 / Ep01</strain>
    </source>
</reference>
<dbReference type="HOGENOM" id="CLU_050685_1_0_9"/>
<protein>
    <submittedName>
        <fullName evidence="9">Putative M14 family peptidase</fullName>
    </submittedName>
</protein>
<evidence type="ECO:0000256" key="4">
    <source>
        <dbReference type="ARBA" id="ARBA00022801"/>
    </source>
</evidence>
<dbReference type="eggNOG" id="COG2866">
    <property type="taxonomic scope" value="Bacteria"/>
</dbReference>
<keyword evidence="6" id="KW-0482">Metalloprotease</keyword>
<evidence type="ECO:0000256" key="1">
    <source>
        <dbReference type="ARBA" id="ARBA00001947"/>
    </source>
</evidence>
<dbReference type="Gene3D" id="3.40.630.10">
    <property type="entry name" value="Zn peptidases"/>
    <property type="match status" value="1"/>
</dbReference>
<evidence type="ECO:0000313" key="10">
    <source>
        <dbReference type="Proteomes" id="UP000006294"/>
    </source>
</evidence>
<gene>
    <name evidence="9" type="ordered locus">AXY_07970</name>
</gene>
<dbReference type="SUPFAM" id="SSF53187">
    <property type="entry name" value="Zn-dependent exopeptidases"/>
    <property type="match status" value="1"/>
</dbReference>
<dbReference type="KEGG" id="axl:AXY_07970"/>
<dbReference type="PANTHER" id="PTHR11705">
    <property type="entry name" value="PROTEASE FAMILY M14 CARBOXYPEPTIDASE A,B"/>
    <property type="match status" value="1"/>
</dbReference>
<dbReference type="AlphaFoldDB" id="K0IX17"/>
<dbReference type="Proteomes" id="UP000006294">
    <property type="component" value="Chromosome"/>
</dbReference>
<dbReference type="PATRIC" id="fig|698758.3.peg.793"/>
<comment type="similarity">
    <text evidence="2 7">Belongs to the peptidase M14 family.</text>
</comment>
<dbReference type="InterPro" id="IPR000834">
    <property type="entry name" value="Peptidase_M14"/>
</dbReference>
<dbReference type="GO" id="GO:0004181">
    <property type="term" value="F:metallocarboxypeptidase activity"/>
    <property type="evidence" value="ECO:0007669"/>
    <property type="project" value="InterPro"/>
</dbReference>
<sequence>MESKIELAQIYRYDNLVSDLNQLAKQFPNLVELETIGTSVEGRKLLALKVGTGDVKVICHGAHHAREWMTSRLIVDFICHLVTSEAEPWKHIREEWLDRMTFWFVPMVNPDGVTLVQDGPDHFSNRDELIDLNDDSLDFSSWKANARGVDLNRQYPIDWEEIQADPGRPSSSNYKGEHPLSEPEIKSLVDFVNQHDFDCALAYHSSGEEIFWRYNLPNRFIESFRPLANQLADVTKYCLIEPEGIPSGGGFTDWFLTKFKKPSFTFEIAPYIGPRPVPYHYYDQVFYDNKQVLYTVGDFLLDNSAEWLKK</sequence>
<dbReference type="STRING" id="698758.AXY_07970"/>
<keyword evidence="10" id="KW-1185">Reference proteome</keyword>
<dbReference type="PRINTS" id="PR00765">
    <property type="entry name" value="CRBOXYPTASEA"/>
</dbReference>
<dbReference type="OrthoDB" id="9802862at2"/>
<dbReference type="SMART" id="SM00631">
    <property type="entry name" value="Zn_pept"/>
    <property type="match status" value="1"/>
</dbReference>
<dbReference type="Pfam" id="PF00246">
    <property type="entry name" value="Peptidase_M14"/>
    <property type="match status" value="1"/>
</dbReference>
<evidence type="ECO:0000259" key="8">
    <source>
        <dbReference type="PROSITE" id="PS52035"/>
    </source>
</evidence>
<evidence type="ECO:0000256" key="5">
    <source>
        <dbReference type="ARBA" id="ARBA00022833"/>
    </source>
</evidence>
<feature type="active site" description="Proton donor/acceptor" evidence="7">
    <location>
        <position position="267"/>
    </location>
</feature>
<feature type="domain" description="Peptidase M14" evidence="8">
    <location>
        <begin position="9"/>
        <end position="300"/>
    </location>
</feature>